<dbReference type="Pfam" id="PF13618">
    <property type="entry name" value="Gluconate_2-dh3"/>
    <property type="match status" value="1"/>
</dbReference>
<keyword evidence="2" id="KW-1185">Reference proteome</keyword>
<evidence type="ECO:0000313" key="2">
    <source>
        <dbReference type="Proteomes" id="UP001179181"/>
    </source>
</evidence>
<name>A0ABX0USE4_9BACT</name>
<dbReference type="EMBL" id="JAASQJ010000003">
    <property type="protein sequence ID" value="NIJ54575.1"/>
    <property type="molecule type" value="Genomic_DNA"/>
</dbReference>
<evidence type="ECO:0008006" key="3">
    <source>
        <dbReference type="Google" id="ProtNLM"/>
    </source>
</evidence>
<dbReference type="Proteomes" id="UP001179181">
    <property type="component" value="Unassembled WGS sequence"/>
</dbReference>
<accession>A0ABX0USE4</accession>
<proteinExistence type="predicted"/>
<gene>
    <name evidence="1" type="ORF">FHS68_003757</name>
</gene>
<organism evidence="1 2">
    <name type="scientific">Dyadobacter arcticus</name>
    <dbReference type="NCBI Taxonomy" id="1078754"/>
    <lineage>
        <taxon>Bacteria</taxon>
        <taxon>Pseudomonadati</taxon>
        <taxon>Bacteroidota</taxon>
        <taxon>Cytophagia</taxon>
        <taxon>Cytophagales</taxon>
        <taxon>Spirosomataceae</taxon>
        <taxon>Dyadobacter</taxon>
    </lineage>
</organism>
<sequence length="194" mass="21849">MLNERDKSGWVKDVLQTDQVSDNTRKVLDERLNRQPTTKASFFATGAFQTLQALCSRLIPQPQDRPHPVDLPGLLDQYLIEGKGNGWRYDLMPADEEAFRQGIAGFDETAVLIFSKHFIELDKNSQHDVIRSVQFGEAAGNIWQKVPSQLFFEELLGVLVELYYSHPTAKEEIGDASFADANGWNNIGLENAPI</sequence>
<protein>
    <recommendedName>
        <fullName evidence="3">Gluconate 2-dehydrogenase subunit 3 family protein</fullName>
    </recommendedName>
</protein>
<reference evidence="1 2" key="1">
    <citation type="submission" date="2020-03" db="EMBL/GenBank/DDBJ databases">
        <title>Genomic Encyclopedia of Type Strains, Phase IV (KMG-IV): sequencing the most valuable type-strain genomes for metagenomic binning, comparative biology and taxonomic classification.</title>
        <authorList>
            <person name="Goeker M."/>
        </authorList>
    </citation>
    <scope>NUCLEOTIDE SEQUENCE [LARGE SCALE GENOMIC DNA]</scope>
    <source>
        <strain evidence="1 2">DSM 102865</strain>
    </source>
</reference>
<dbReference type="InterPro" id="IPR027056">
    <property type="entry name" value="Gluconate_2DH_su3"/>
</dbReference>
<comment type="caution">
    <text evidence="1">The sequence shown here is derived from an EMBL/GenBank/DDBJ whole genome shotgun (WGS) entry which is preliminary data.</text>
</comment>
<dbReference type="RefSeq" id="WP_167272935.1">
    <property type="nucleotide sequence ID" value="NZ_JAASQJ010000003.1"/>
</dbReference>
<evidence type="ECO:0000313" key="1">
    <source>
        <dbReference type="EMBL" id="NIJ54575.1"/>
    </source>
</evidence>